<reference evidence="1 2" key="1">
    <citation type="submission" date="2020-06" db="EMBL/GenBank/DDBJ databases">
        <title>Genome mining for natural products.</title>
        <authorList>
            <person name="Zhang B."/>
            <person name="Shi J."/>
            <person name="Ge H."/>
        </authorList>
    </citation>
    <scope>NUCLEOTIDE SEQUENCE [LARGE SCALE GENOMIC DNA]</scope>
    <source>
        <strain evidence="1 2">NA00687</strain>
    </source>
</reference>
<evidence type="ECO:0000313" key="1">
    <source>
        <dbReference type="EMBL" id="QKW48826.1"/>
    </source>
</evidence>
<dbReference type="RefSeq" id="WP_176160558.1">
    <property type="nucleotide sequence ID" value="NZ_CP054929.1"/>
</dbReference>
<dbReference type="AlphaFoldDB" id="A0A7H8N357"/>
<gene>
    <name evidence="1" type="ORF">HUT08_03905</name>
</gene>
<dbReference type="EMBL" id="CP054929">
    <property type="protein sequence ID" value="QKW48826.1"/>
    <property type="molecule type" value="Genomic_DNA"/>
</dbReference>
<evidence type="ECO:0000313" key="2">
    <source>
        <dbReference type="Proteomes" id="UP000509303"/>
    </source>
</evidence>
<keyword evidence="2" id="KW-1185">Reference proteome</keyword>
<dbReference type="Proteomes" id="UP000509303">
    <property type="component" value="Chromosome"/>
</dbReference>
<organism evidence="1 2">
    <name type="scientific">Streptomyces buecherae</name>
    <dbReference type="NCBI Taxonomy" id="2763006"/>
    <lineage>
        <taxon>Bacteria</taxon>
        <taxon>Bacillati</taxon>
        <taxon>Actinomycetota</taxon>
        <taxon>Actinomycetes</taxon>
        <taxon>Kitasatosporales</taxon>
        <taxon>Streptomycetaceae</taxon>
        <taxon>Streptomyces</taxon>
    </lineage>
</organism>
<proteinExistence type="predicted"/>
<name>A0A7H8N357_9ACTN</name>
<accession>A0A7H8N357</accession>
<protein>
    <submittedName>
        <fullName evidence="1">Uncharacterized protein</fullName>
    </submittedName>
</protein>
<sequence length="205" mass="23507">MSRRIDTYGNTSGTSAEATSWVSQSNLTKTAKNELATFTRNFPSLAFRKETEAYLDMVERRDGLRIPSWLREIRLVLGYAETPMPARFSAYDHDCARADIVQKVWYKFGLGVMASDDRSVFMEFAKLYPIGSWVENDRSYLAISLEDDSDQKIYECAREDLIDNLADDEPPYGSIDVVFDTYPRMLSRILAFKSPEGDILYAEDR</sequence>